<keyword evidence="4 6" id="KW-0472">Membrane</keyword>
<evidence type="ECO:0000256" key="5">
    <source>
        <dbReference type="ARBA" id="ARBA00038013"/>
    </source>
</evidence>
<keyword evidence="3 6" id="KW-1133">Transmembrane helix</keyword>
<evidence type="ECO:0000256" key="6">
    <source>
        <dbReference type="SAM" id="Phobius"/>
    </source>
</evidence>
<name>A0A6A6VKW0_9PLEO</name>
<evidence type="ECO:0000256" key="4">
    <source>
        <dbReference type="ARBA" id="ARBA00023136"/>
    </source>
</evidence>
<comment type="similarity">
    <text evidence="5">Belongs to the ATG33 family.</text>
</comment>
<organism evidence="7 8">
    <name type="scientific">Sporormia fimetaria CBS 119925</name>
    <dbReference type="NCBI Taxonomy" id="1340428"/>
    <lineage>
        <taxon>Eukaryota</taxon>
        <taxon>Fungi</taxon>
        <taxon>Dikarya</taxon>
        <taxon>Ascomycota</taxon>
        <taxon>Pezizomycotina</taxon>
        <taxon>Dothideomycetes</taxon>
        <taxon>Pleosporomycetidae</taxon>
        <taxon>Pleosporales</taxon>
        <taxon>Sporormiaceae</taxon>
        <taxon>Sporormia</taxon>
    </lineage>
</organism>
<proteinExistence type="inferred from homology"/>
<comment type="subcellular location">
    <subcellularLocation>
        <location evidence="1">Membrane</location>
        <topology evidence="1">Multi-pass membrane protein</topology>
    </subcellularLocation>
</comment>
<dbReference type="Proteomes" id="UP000799440">
    <property type="component" value="Unassembled WGS sequence"/>
</dbReference>
<dbReference type="GO" id="GO:0016236">
    <property type="term" value="P:macroautophagy"/>
    <property type="evidence" value="ECO:0007669"/>
    <property type="project" value="TreeGrafter"/>
</dbReference>
<reference evidence="7" key="1">
    <citation type="journal article" date="2020" name="Stud. Mycol.">
        <title>101 Dothideomycetes genomes: a test case for predicting lifestyles and emergence of pathogens.</title>
        <authorList>
            <person name="Haridas S."/>
            <person name="Albert R."/>
            <person name="Binder M."/>
            <person name="Bloem J."/>
            <person name="Labutti K."/>
            <person name="Salamov A."/>
            <person name="Andreopoulos B."/>
            <person name="Baker S."/>
            <person name="Barry K."/>
            <person name="Bills G."/>
            <person name="Bluhm B."/>
            <person name="Cannon C."/>
            <person name="Castanera R."/>
            <person name="Culley D."/>
            <person name="Daum C."/>
            <person name="Ezra D."/>
            <person name="Gonzalez J."/>
            <person name="Henrissat B."/>
            <person name="Kuo A."/>
            <person name="Liang C."/>
            <person name="Lipzen A."/>
            <person name="Lutzoni F."/>
            <person name="Magnuson J."/>
            <person name="Mondo S."/>
            <person name="Nolan M."/>
            <person name="Ohm R."/>
            <person name="Pangilinan J."/>
            <person name="Park H.-J."/>
            <person name="Ramirez L."/>
            <person name="Alfaro M."/>
            <person name="Sun H."/>
            <person name="Tritt A."/>
            <person name="Yoshinaga Y."/>
            <person name="Zwiers L.-H."/>
            <person name="Turgeon B."/>
            <person name="Goodwin S."/>
            <person name="Spatafora J."/>
            <person name="Crous P."/>
            <person name="Grigoriev I."/>
        </authorList>
    </citation>
    <scope>NUCLEOTIDE SEQUENCE</scope>
    <source>
        <strain evidence="7">CBS 119925</strain>
    </source>
</reference>
<accession>A0A6A6VKW0</accession>
<evidence type="ECO:0000256" key="3">
    <source>
        <dbReference type="ARBA" id="ARBA00022989"/>
    </source>
</evidence>
<sequence length="164" mass="17532">MSAQTVSIFKFVGTISLGLLTGISATLTTTTLPTFLALPTAQTARSALTSLSSRTRTLSTYLRHITAFTLFSAYLLSPKSFRHPYLVYTSLFAFASGVGVDAVMGVKSVKEGEEEVVHVEKAEEVNGEMVGTEVERMKRVEGVRSVVSGLGFMMAVVGIWGDGA</sequence>
<dbReference type="PANTHER" id="PTHR37278:SF1">
    <property type="entry name" value="AUTOPHAGY-RELATED PROTEIN 33-RELATED"/>
    <property type="match status" value="1"/>
</dbReference>
<keyword evidence="8" id="KW-1185">Reference proteome</keyword>
<dbReference type="EMBL" id="MU006562">
    <property type="protein sequence ID" value="KAF2751262.1"/>
    <property type="molecule type" value="Genomic_DNA"/>
</dbReference>
<gene>
    <name evidence="7" type="ORF">M011DRAFT_455301</name>
</gene>
<dbReference type="GO" id="GO:0000422">
    <property type="term" value="P:autophagy of mitochondrion"/>
    <property type="evidence" value="ECO:0007669"/>
    <property type="project" value="TreeGrafter"/>
</dbReference>
<dbReference type="InterPro" id="IPR051668">
    <property type="entry name" value="ATG33"/>
</dbReference>
<dbReference type="OrthoDB" id="5336366at2759"/>
<evidence type="ECO:0000313" key="7">
    <source>
        <dbReference type="EMBL" id="KAF2751262.1"/>
    </source>
</evidence>
<dbReference type="AlphaFoldDB" id="A0A6A6VKW0"/>
<evidence type="ECO:0000256" key="2">
    <source>
        <dbReference type="ARBA" id="ARBA00022692"/>
    </source>
</evidence>
<keyword evidence="2 6" id="KW-0812">Transmembrane</keyword>
<evidence type="ECO:0000256" key="1">
    <source>
        <dbReference type="ARBA" id="ARBA00004141"/>
    </source>
</evidence>
<protein>
    <submittedName>
        <fullName evidence="7">Uncharacterized protein</fullName>
    </submittedName>
</protein>
<evidence type="ECO:0000313" key="8">
    <source>
        <dbReference type="Proteomes" id="UP000799440"/>
    </source>
</evidence>
<dbReference type="GO" id="GO:0005741">
    <property type="term" value="C:mitochondrial outer membrane"/>
    <property type="evidence" value="ECO:0007669"/>
    <property type="project" value="TreeGrafter"/>
</dbReference>
<feature type="transmembrane region" description="Helical" evidence="6">
    <location>
        <begin position="142"/>
        <end position="161"/>
    </location>
</feature>
<feature type="transmembrane region" description="Helical" evidence="6">
    <location>
        <begin position="12"/>
        <end position="38"/>
    </location>
</feature>
<dbReference type="PANTHER" id="PTHR37278">
    <property type="entry name" value="AUTOPHAGY-RELATED PROTEIN 33-RELATED"/>
    <property type="match status" value="1"/>
</dbReference>